<protein>
    <submittedName>
        <fullName evidence="2">Uncharacterized protein</fullName>
    </submittedName>
</protein>
<keyword evidence="1" id="KW-0732">Signal</keyword>
<name>A0A8J5WDB4_ZIZPA</name>
<dbReference type="InterPro" id="IPR018203">
    <property type="entry name" value="GDP_dissociation_inhibitor"/>
</dbReference>
<feature type="chain" id="PRO_5036433753" evidence="1">
    <location>
        <begin position="17"/>
        <end position="159"/>
    </location>
</feature>
<keyword evidence="3" id="KW-1185">Reference proteome</keyword>
<dbReference type="EMBL" id="JAAALK010000082">
    <property type="protein sequence ID" value="KAG8087906.1"/>
    <property type="molecule type" value="Genomic_DNA"/>
</dbReference>
<evidence type="ECO:0000313" key="3">
    <source>
        <dbReference type="Proteomes" id="UP000729402"/>
    </source>
</evidence>
<dbReference type="Pfam" id="PF00996">
    <property type="entry name" value="GDI"/>
    <property type="match status" value="1"/>
</dbReference>
<dbReference type="Proteomes" id="UP000729402">
    <property type="component" value="Unassembled WGS sequence"/>
</dbReference>
<evidence type="ECO:0000256" key="1">
    <source>
        <dbReference type="SAM" id="SignalP"/>
    </source>
</evidence>
<dbReference type="AlphaFoldDB" id="A0A8J5WDB4"/>
<dbReference type="EMBL" id="JAAALK010000082">
    <property type="protein sequence ID" value="KAG8087905.1"/>
    <property type="molecule type" value="Genomic_DNA"/>
</dbReference>
<comment type="caution">
    <text evidence="2">The sequence shown here is derived from an EMBL/GenBank/DDBJ whole genome shotgun (WGS) entry which is preliminary data.</text>
</comment>
<dbReference type="GO" id="GO:0005092">
    <property type="term" value="F:GDP-dissociation inhibitor activity"/>
    <property type="evidence" value="ECO:0007669"/>
    <property type="project" value="InterPro"/>
</dbReference>
<accession>A0A8J5WDB4</accession>
<dbReference type="OrthoDB" id="1916284at2759"/>
<reference evidence="2" key="1">
    <citation type="journal article" date="2021" name="bioRxiv">
        <title>Whole Genome Assembly and Annotation of Northern Wild Rice, Zizania palustris L., Supports a Whole Genome Duplication in the Zizania Genus.</title>
        <authorList>
            <person name="Haas M."/>
            <person name="Kono T."/>
            <person name="Macchietto M."/>
            <person name="Millas R."/>
            <person name="McGilp L."/>
            <person name="Shao M."/>
            <person name="Duquette J."/>
            <person name="Hirsch C.N."/>
            <person name="Kimball J."/>
        </authorList>
    </citation>
    <scope>NUCLEOTIDE SEQUENCE</scope>
    <source>
        <tissue evidence="2">Fresh leaf tissue</tissue>
    </source>
</reference>
<sequence length="159" mass="17378">MAASALLRLLFPTASGHKDPTTARPSPTSLQAADSRSSLAVVPGACSPPLLTGVDSGGSSHRRHSSRPPVYRARLAVEMNRKWLEGWGQEERLDPDNRAVNGRIAGFLVSSNGQREQFICWETEVKKAGKVARAICIMKHPIPNTKDYHCVQIILPKNN</sequence>
<feature type="signal peptide" evidence="1">
    <location>
        <begin position="1"/>
        <end position="16"/>
    </location>
</feature>
<proteinExistence type="predicted"/>
<gene>
    <name evidence="2" type="ORF">GUJ93_ZPchr0010g10618</name>
</gene>
<reference evidence="2" key="2">
    <citation type="submission" date="2021-02" db="EMBL/GenBank/DDBJ databases">
        <authorList>
            <person name="Kimball J.A."/>
            <person name="Haas M.W."/>
            <person name="Macchietto M."/>
            <person name="Kono T."/>
            <person name="Duquette J."/>
            <person name="Shao M."/>
        </authorList>
    </citation>
    <scope>NUCLEOTIDE SEQUENCE</scope>
    <source>
        <tissue evidence="2">Fresh leaf tissue</tissue>
    </source>
</reference>
<dbReference type="GO" id="GO:0007264">
    <property type="term" value="P:small GTPase-mediated signal transduction"/>
    <property type="evidence" value="ECO:0007669"/>
    <property type="project" value="InterPro"/>
</dbReference>
<organism evidence="2 3">
    <name type="scientific">Zizania palustris</name>
    <name type="common">Northern wild rice</name>
    <dbReference type="NCBI Taxonomy" id="103762"/>
    <lineage>
        <taxon>Eukaryota</taxon>
        <taxon>Viridiplantae</taxon>
        <taxon>Streptophyta</taxon>
        <taxon>Embryophyta</taxon>
        <taxon>Tracheophyta</taxon>
        <taxon>Spermatophyta</taxon>
        <taxon>Magnoliopsida</taxon>
        <taxon>Liliopsida</taxon>
        <taxon>Poales</taxon>
        <taxon>Poaceae</taxon>
        <taxon>BOP clade</taxon>
        <taxon>Oryzoideae</taxon>
        <taxon>Oryzeae</taxon>
        <taxon>Zizaniinae</taxon>
        <taxon>Zizania</taxon>
    </lineage>
</organism>
<evidence type="ECO:0000313" key="2">
    <source>
        <dbReference type="EMBL" id="KAG8087906.1"/>
    </source>
</evidence>